<dbReference type="InterPro" id="IPR045119">
    <property type="entry name" value="SUN1-5"/>
</dbReference>
<feature type="compositionally biased region" description="Basic and acidic residues" evidence="5">
    <location>
        <begin position="57"/>
        <end position="66"/>
    </location>
</feature>
<keyword evidence="8" id="KW-1185">Reference proteome</keyword>
<keyword evidence="3" id="KW-1133">Transmembrane helix</keyword>
<organism evidence="7 8">
    <name type="scientific">Rhodocollybia butyracea</name>
    <dbReference type="NCBI Taxonomy" id="206335"/>
    <lineage>
        <taxon>Eukaryota</taxon>
        <taxon>Fungi</taxon>
        <taxon>Dikarya</taxon>
        <taxon>Basidiomycota</taxon>
        <taxon>Agaricomycotina</taxon>
        <taxon>Agaricomycetes</taxon>
        <taxon>Agaricomycetidae</taxon>
        <taxon>Agaricales</taxon>
        <taxon>Marasmiineae</taxon>
        <taxon>Omphalotaceae</taxon>
        <taxon>Rhodocollybia</taxon>
    </lineage>
</organism>
<dbReference type="PANTHER" id="PTHR12911:SF8">
    <property type="entry name" value="KLAROID PROTEIN-RELATED"/>
    <property type="match status" value="1"/>
</dbReference>
<dbReference type="OrthoDB" id="342281at2759"/>
<dbReference type="PROSITE" id="PS51469">
    <property type="entry name" value="SUN"/>
    <property type="match status" value="1"/>
</dbReference>
<feature type="region of interest" description="Disordered" evidence="5">
    <location>
        <begin position="194"/>
        <end position="375"/>
    </location>
</feature>
<feature type="compositionally biased region" description="Basic residues" evidence="5">
    <location>
        <begin position="294"/>
        <end position="304"/>
    </location>
</feature>
<dbReference type="InterPro" id="IPR012919">
    <property type="entry name" value="SUN_dom"/>
</dbReference>
<proteinExistence type="predicted"/>
<dbReference type="GO" id="GO:0034993">
    <property type="term" value="C:meiotic nuclear membrane microtubule tethering complex"/>
    <property type="evidence" value="ECO:0007669"/>
    <property type="project" value="TreeGrafter"/>
</dbReference>
<dbReference type="PANTHER" id="PTHR12911">
    <property type="entry name" value="SAD1/UNC-84-LIKE PROTEIN-RELATED"/>
    <property type="match status" value="1"/>
</dbReference>
<evidence type="ECO:0000256" key="1">
    <source>
        <dbReference type="ARBA" id="ARBA00004370"/>
    </source>
</evidence>
<name>A0A9P5PP26_9AGAR</name>
<protein>
    <recommendedName>
        <fullName evidence="6">SUN domain-containing protein</fullName>
    </recommendedName>
</protein>
<feature type="compositionally biased region" description="Polar residues" evidence="5">
    <location>
        <begin position="97"/>
        <end position="135"/>
    </location>
</feature>
<evidence type="ECO:0000313" key="7">
    <source>
        <dbReference type="EMBL" id="KAF9066821.1"/>
    </source>
</evidence>
<dbReference type="Pfam" id="PF07738">
    <property type="entry name" value="Sad1_UNC"/>
    <property type="match status" value="2"/>
</dbReference>
<feature type="compositionally biased region" description="Basic and acidic residues" evidence="5">
    <location>
        <begin position="243"/>
        <end position="257"/>
    </location>
</feature>
<comment type="subcellular location">
    <subcellularLocation>
        <location evidence="1">Membrane</location>
    </subcellularLocation>
</comment>
<feature type="compositionally biased region" description="Polar residues" evidence="5">
    <location>
        <begin position="225"/>
        <end position="234"/>
    </location>
</feature>
<feature type="compositionally biased region" description="Basic and acidic residues" evidence="5">
    <location>
        <begin position="214"/>
        <end position="224"/>
    </location>
</feature>
<comment type="caution">
    <text evidence="7">The sequence shown here is derived from an EMBL/GenBank/DDBJ whole genome shotgun (WGS) entry which is preliminary data.</text>
</comment>
<reference evidence="7" key="1">
    <citation type="submission" date="2020-11" db="EMBL/GenBank/DDBJ databases">
        <authorList>
            <consortium name="DOE Joint Genome Institute"/>
            <person name="Ahrendt S."/>
            <person name="Riley R."/>
            <person name="Andreopoulos W."/>
            <person name="Labutti K."/>
            <person name="Pangilinan J."/>
            <person name="Ruiz-Duenas F.J."/>
            <person name="Barrasa J.M."/>
            <person name="Sanchez-Garcia M."/>
            <person name="Camarero S."/>
            <person name="Miyauchi S."/>
            <person name="Serrano A."/>
            <person name="Linde D."/>
            <person name="Babiker R."/>
            <person name="Drula E."/>
            <person name="Ayuso-Fernandez I."/>
            <person name="Pacheco R."/>
            <person name="Padilla G."/>
            <person name="Ferreira P."/>
            <person name="Barriuso J."/>
            <person name="Kellner H."/>
            <person name="Castanera R."/>
            <person name="Alfaro M."/>
            <person name="Ramirez L."/>
            <person name="Pisabarro A.G."/>
            <person name="Kuo A."/>
            <person name="Tritt A."/>
            <person name="Lipzen A."/>
            <person name="He G."/>
            <person name="Yan M."/>
            <person name="Ng V."/>
            <person name="Cullen D."/>
            <person name="Martin F."/>
            <person name="Rosso M.-N."/>
            <person name="Henrissat B."/>
            <person name="Hibbett D."/>
            <person name="Martinez A.T."/>
            <person name="Grigoriev I.V."/>
        </authorList>
    </citation>
    <scope>NUCLEOTIDE SEQUENCE</scope>
    <source>
        <strain evidence="7">AH 40177</strain>
    </source>
</reference>
<feature type="domain" description="SUN" evidence="6">
    <location>
        <begin position="694"/>
        <end position="908"/>
    </location>
</feature>
<evidence type="ECO:0000256" key="3">
    <source>
        <dbReference type="ARBA" id="ARBA00022989"/>
    </source>
</evidence>
<evidence type="ECO:0000256" key="4">
    <source>
        <dbReference type="ARBA" id="ARBA00023136"/>
    </source>
</evidence>
<evidence type="ECO:0000256" key="2">
    <source>
        <dbReference type="ARBA" id="ARBA00022692"/>
    </source>
</evidence>
<dbReference type="GO" id="GO:0043495">
    <property type="term" value="F:protein-membrane adaptor activity"/>
    <property type="evidence" value="ECO:0007669"/>
    <property type="project" value="TreeGrafter"/>
</dbReference>
<dbReference type="Gene3D" id="2.60.120.260">
    <property type="entry name" value="Galactose-binding domain-like"/>
    <property type="match status" value="1"/>
</dbReference>
<sequence>MSFGATPLGQGRRLDHNTFLGKAPSNGAKPNPQRIPPISYAYGAPALGPRSPPKATSSRERLETDRSNNNNSNLNPEKWAVRDTTVNVASAIFQAAEMNNNNPDSSWASGSRTAANVPRSTSVEYESQTHSSNTRRLGAPPSRLGARAKPLSKNSSSKSIVPDSEAEDSREKSPFSLDQLTNLAQAAIQKTSYFVREREHEPNGNVNGSYDYSAEDREFQEYERNNMSPSSKRINATHRKNRISTDNKAYKPTKEELEASSEDDVSDDGRRRRKKKAGPSGGPLTSLPTVGPEKRRKKTTRKKGGAGGDEEEDEEESDREEATSVPRNSVPAPLRRPQSRQGSQVPADNSLDNSHSLNLDAIPEDPEIGHNDDSYSYDDASLSSMRPHDGLGGKLGSLVFTLFRLFVSGVSSVFHLGGQALGKAVSVFILSPIHLLSNAPLGLLSYFIVAGTIVGAAWMFREPLVGLTPQFSLPSWSSSPQYTPPSIPAENIEQLNARLKVIESALSALVLENEQTRAKTANGEQGRVELVGRMGHLEGMVKQESGRVSKVESVINQKTDRLLGEVQKEMESLKSVVGVLQSRPAPTVEVGVERSGSDEEARAKLAALEERLGSVEGGVKEALDVGKNALTKASESTTSSNWWNKVSTSKKGLTIKSSDGTDITSLITHLVDDSVSLYSKDMLARPDYALHSGGAHIIPHLTSDTYELRPTSFGGQVFGMITGVGYAVGRSPVSVLHPDNSNGLCWPFKGQEGQVGVALAVPTYVEDITIDHVPREVAYDIRTAPRQMEVWGMVEGKENVVKVREWLKAKEARRQEVKERRERGEVVLEDEDEEAPYPSTLPKNPMYIRIASFAYNIYDAKHVQTFPVFPEIRELGVDFGIVVLRVRSNWGMDDYTCVYRMRVHGRRLGEVPEPLAEEMAVVL</sequence>
<feature type="region of interest" description="Disordered" evidence="5">
    <location>
        <begin position="1"/>
        <end position="81"/>
    </location>
</feature>
<evidence type="ECO:0000256" key="5">
    <source>
        <dbReference type="SAM" id="MobiDB-lite"/>
    </source>
</evidence>
<evidence type="ECO:0000313" key="8">
    <source>
        <dbReference type="Proteomes" id="UP000772434"/>
    </source>
</evidence>
<accession>A0A9P5PP26</accession>
<dbReference type="EMBL" id="JADNRY010000081">
    <property type="protein sequence ID" value="KAF9066821.1"/>
    <property type="molecule type" value="Genomic_DNA"/>
</dbReference>
<dbReference type="Proteomes" id="UP000772434">
    <property type="component" value="Unassembled WGS sequence"/>
</dbReference>
<feature type="compositionally biased region" description="Polar residues" evidence="5">
    <location>
        <begin position="339"/>
        <end position="357"/>
    </location>
</feature>
<evidence type="ECO:0000259" key="6">
    <source>
        <dbReference type="PROSITE" id="PS51469"/>
    </source>
</evidence>
<gene>
    <name evidence="7" type="ORF">BDP27DRAFT_1365321</name>
</gene>
<feature type="compositionally biased region" description="Acidic residues" evidence="5">
    <location>
        <begin position="308"/>
        <end position="319"/>
    </location>
</feature>
<dbReference type="AlphaFoldDB" id="A0A9P5PP26"/>
<keyword evidence="4" id="KW-0472">Membrane</keyword>
<keyword evidence="2" id="KW-0812">Transmembrane</keyword>
<feature type="region of interest" description="Disordered" evidence="5">
    <location>
        <begin position="97"/>
        <end position="177"/>
    </location>
</feature>